<evidence type="ECO:0000256" key="10">
    <source>
        <dbReference type="PIRSR" id="PIRSR600101-2"/>
    </source>
</evidence>
<dbReference type="PRINTS" id="PR01210">
    <property type="entry name" value="GGTRANSPTASE"/>
</dbReference>
<comment type="pathway">
    <text evidence="11">Sulfur metabolism; glutathione metabolism.</text>
</comment>
<evidence type="ECO:0000256" key="4">
    <source>
        <dbReference type="ARBA" id="ARBA00022679"/>
    </source>
</evidence>
<dbReference type="PANTHER" id="PTHR43199:SF1">
    <property type="entry name" value="GLUTATHIONE HYDROLASE PROENZYME"/>
    <property type="match status" value="1"/>
</dbReference>
<comment type="PTM">
    <text evidence="11">Cleaved by autocatalysis into a large and a small subunit.</text>
</comment>
<evidence type="ECO:0000256" key="11">
    <source>
        <dbReference type="RuleBase" id="RU368036"/>
    </source>
</evidence>
<dbReference type="GO" id="GO:0103068">
    <property type="term" value="F:leukotriene C4 gamma-glutamyl transferase activity"/>
    <property type="evidence" value="ECO:0007669"/>
    <property type="project" value="UniProtKB-EC"/>
</dbReference>
<comment type="catalytic activity">
    <reaction evidence="1 11">
        <text>an S-substituted glutathione + H2O = an S-substituted L-cysteinylglycine + L-glutamate</text>
        <dbReference type="Rhea" id="RHEA:59468"/>
        <dbReference type="ChEBI" id="CHEBI:15377"/>
        <dbReference type="ChEBI" id="CHEBI:29985"/>
        <dbReference type="ChEBI" id="CHEBI:90779"/>
        <dbReference type="ChEBI" id="CHEBI:143103"/>
        <dbReference type="EC" id="3.4.19.13"/>
    </reaction>
</comment>
<dbReference type="Gene3D" id="1.10.246.130">
    <property type="match status" value="1"/>
</dbReference>
<comment type="subunit">
    <text evidence="11">This enzyme consists of two polypeptide chains, which are synthesized in precursor form from a single polypeptide.</text>
</comment>
<evidence type="ECO:0000256" key="3">
    <source>
        <dbReference type="ARBA" id="ARBA00009381"/>
    </source>
</evidence>
<dbReference type="PROSITE" id="PS00462">
    <property type="entry name" value="G_GLU_TRANSPEPTIDASE"/>
    <property type="match status" value="1"/>
</dbReference>
<keyword evidence="7 11" id="KW-0012">Acyltransferase</keyword>
<organism evidence="13 14">
    <name type="scientific">Rhabdobacter roseus</name>
    <dbReference type="NCBI Taxonomy" id="1655419"/>
    <lineage>
        <taxon>Bacteria</taxon>
        <taxon>Pseudomonadati</taxon>
        <taxon>Bacteroidota</taxon>
        <taxon>Cytophagia</taxon>
        <taxon>Cytophagales</taxon>
        <taxon>Cytophagaceae</taxon>
        <taxon>Rhabdobacter</taxon>
    </lineage>
</organism>
<keyword evidence="5 11" id="KW-0378">Hydrolase</keyword>
<protein>
    <recommendedName>
        <fullName evidence="11">Glutathione hydrolase proenzyme</fullName>
        <ecNumber evidence="11">2.3.2.2</ecNumber>
        <ecNumber evidence="11">3.4.19.13</ecNumber>
    </recommendedName>
    <component>
        <recommendedName>
            <fullName evidence="11">Glutathione hydrolase large chain</fullName>
        </recommendedName>
    </component>
    <component>
        <recommendedName>
            <fullName evidence="11">Glutathione hydrolase small chain</fullName>
        </recommendedName>
    </component>
</protein>
<proteinExistence type="inferred from homology"/>
<dbReference type="EMBL" id="JACHGF010000001">
    <property type="protein sequence ID" value="MBB5282510.1"/>
    <property type="molecule type" value="Genomic_DNA"/>
</dbReference>
<evidence type="ECO:0000256" key="9">
    <source>
        <dbReference type="PIRSR" id="PIRSR600101-1"/>
    </source>
</evidence>
<feature type="chain" id="PRO_5032898698" description="Glutathione hydrolase proenzyme" evidence="12">
    <location>
        <begin position="23"/>
        <end position="588"/>
    </location>
</feature>
<comment type="caution">
    <text evidence="13">The sequence shown here is derived from an EMBL/GenBank/DDBJ whole genome shotgun (WGS) entry which is preliminary data.</text>
</comment>
<keyword evidence="6 11" id="KW-0865">Zymogen</keyword>
<comment type="catalytic activity">
    <reaction evidence="8 11">
        <text>an N-terminal (5-L-glutamyl)-[peptide] + an alpha-amino acid = 5-L-glutamyl amino acid + an N-terminal L-alpha-aminoacyl-[peptide]</text>
        <dbReference type="Rhea" id="RHEA:23904"/>
        <dbReference type="Rhea" id="RHEA-COMP:9780"/>
        <dbReference type="Rhea" id="RHEA-COMP:9795"/>
        <dbReference type="ChEBI" id="CHEBI:77644"/>
        <dbReference type="ChEBI" id="CHEBI:78597"/>
        <dbReference type="ChEBI" id="CHEBI:78599"/>
        <dbReference type="ChEBI" id="CHEBI:78608"/>
        <dbReference type="EC" id="2.3.2.2"/>
    </reaction>
</comment>
<evidence type="ECO:0000313" key="13">
    <source>
        <dbReference type="EMBL" id="MBB5282510.1"/>
    </source>
</evidence>
<dbReference type="Gene3D" id="3.60.20.40">
    <property type="match status" value="1"/>
</dbReference>
<dbReference type="InterPro" id="IPR029055">
    <property type="entry name" value="Ntn_hydrolases_N"/>
</dbReference>
<evidence type="ECO:0000256" key="5">
    <source>
        <dbReference type="ARBA" id="ARBA00022801"/>
    </source>
</evidence>
<name>A0A840TR43_9BACT</name>
<dbReference type="InterPro" id="IPR043138">
    <property type="entry name" value="GGT_lsub"/>
</dbReference>
<dbReference type="UniPathway" id="UPA00204"/>
<dbReference type="InterPro" id="IPR043137">
    <property type="entry name" value="GGT_ssub_C"/>
</dbReference>
<comment type="catalytic activity">
    <reaction evidence="2 11">
        <text>glutathione + H2O = L-cysteinylglycine + L-glutamate</text>
        <dbReference type="Rhea" id="RHEA:28807"/>
        <dbReference type="ChEBI" id="CHEBI:15377"/>
        <dbReference type="ChEBI" id="CHEBI:29985"/>
        <dbReference type="ChEBI" id="CHEBI:57925"/>
        <dbReference type="ChEBI" id="CHEBI:61694"/>
        <dbReference type="EC" id="3.4.19.13"/>
    </reaction>
</comment>
<feature type="binding site" evidence="10">
    <location>
        <begin position="469"/>
        <end position="470"/>
    </location>
    <ligand>
        <name>L-glutamate</name>
        <dbReference type="ChEBI" id="CHEBI:29985"/>
    </ligand>
</feature>
<comment type="similarity">
    <text evidence="3 11">Belongs to the gamma-glutamyltransferase family.</text>
</comment>
<dbReference type="GO" id="GO:0006751">
    <property type="term" value="P:glutathione catabolic process"/>
    <property type="evidence" value="ECO:0007669"/>
    <property type="project" value="UniProtKB-UniRule"/>
</dbReference>
<dbReference type="EC" id="3.4.19.13" evidence="11"/>
<feature type="signal peptide" evidence="12">
    <location>
        <begin position="1"/>
        <end position="22"/>
    </location>
</feature>
<reference evidence="13 14" key="1">
    <citation type="submission" date="2020-08" db="EMBL/GenBank/DDBJ databases">
        <title>Genomic Encyclopedia of Type Strains, Phase IV (KMG-IV): sequencing the most valuable type-strain genomes for metagenomic binning, comparative biology and taxonomic classification.</title>
        <authorList>
            <person name="Goeker M."/>
        </authorList>
    </citation>
    <scope>NUCLEOTIDE SEQUENCE [LARGE SCALE GENOMIC DNA]</scope>
    <source>
        <strain evidence="13 14">DSM 105074</strain>
    </source>
</reference>
<evidence type="ECO:0000313" key="14">
    <source>
        <dbReference type="Proteomes" id="UP000557307"/>
    </source>
</evidence>
<evidence type="ECO:0000256" key="2">
    <source>
        <dbReference type="ARBA" id="ARBA00001089"/>
    </source>
</evidence>
<dbReference type="PANTHER" id="PTHR43199">
    <property type="entry name" value="GLUTATHIONE HYDROLASE"/>
    <property type="match status" value="1"/>
</dbReference>
<dbReference type="Pfam" id="PF01019">
    <property type="entry name" value="G_glu_transpept"/>
    <property type="match status" value="1"/>
</dbReference>
<evidence type="ECO:0000256" key="7">
    <source>
        <dbReference type="ARBA" id="ARBA00023315"/>
    </source>
</evidence>
<feature type="active site" description="Nucleophile" evidence="9">
    <location>
        <position position="398"/>
    </location>
</feature>
<dbReference type="Proteomes" id="UP000557307">
    <property type="component" value="Unassembled WGS sequence"/>
</dbReference>
<feature type="binding site" evidence="10">
    <location>
        <position position="122"/>
    </location>
    <ligand>
        <name>L-glutamate</name>
        <dbReference type="ChEBI" id="CHEBI:29985"/>
    </ligand>
</feature>
<dbReference type="SUPFAM" id="SSF56235">
    <property type="entry name" value="N-terminal nucleophile aminohydrolases (Ntn hydrolases)"/>
    <property type="match status" value="1"/>
</dbReference>
<feature type="binding site" evidence="10">
    <location>
        <position position="491"/>
    </location>
    <ligand>
        <name>L-glutamate</name>
        <dbReference type="ChEBI" id="CHEBI:29985"/>
    </ligand>
</feature>
<keyword evidence="11" id="KW-0317">Glutathione biosynthesis</keyword>
<dbReference type="GO" id="GO:0006750">
    <property type="term" value="P:glutathione biosynthetic process"/>
    <property type="evidence" value="ECO:0007669"/>
    <property type="project" value="UniProtKB-KW"/>
</dbReference>
<dbReference type="InterPro" id="IPR055262">
    <property type="entry name" value="GGT_CS"/>
</dbReference>
<dbReference type="InterPro" id="IPR000101">
    <property type="entry name" value="GGT_peptidase"/>
</dbReference>
<dbReference type="EC" id="2.3.2.2" evidence="11"/>
<evidence type="ECO:0000256" key="12">
    <source>
        <dbReference type="SAM" id="SignalP"/>
    </source>
</evidence>
<gene>
    <name evidence="13" type="ORF">HNQ92_000631</name>
</gene>
<dbReference type="InterPro" id="IPR051792">
    <property type="entry name" value="GGT_bact"/>
</dbReference>
<keyword evidence="14" id="KW-1185">Reference proteome</keyword>
<evidence type="ECO:0000256" key="6">
    <source>
        <dbReference type="ARBA" id="ARBA00023145"/>
    </source>
</evidence>
<dbReference type="GO" id="GO:0036374">
    <property type="term" value="F:glutathione hydrolase activity"/>
    <property type="evidence" value="ECO:0007669"/>
    <property type="project" value="UniProtKB-UniRule"/>
</dbReference>
<evidence type="ECO:0000256" key="8">
    <source>
        <dbReference type="ARBA" id="ARBA00047417"/>
    </source>
</evidence>
<sequence>MKKRHLPFLLLALACLPCLLYAQQPVRESKGFYQFLTDDPNQKPFISDREGIFAANGMVASAHPDASRVGVEVLKKGGNAVDAAVAVKFALAVVHPSAGNIGGGGFMVYRDKDGQNYTLDFREKAPLKSDKDMYLDENGDVVPRLSTLGHLASGVPGSVAGMAEAHRRFGKLPWRELLQPAIDLAEQGTIQTEREARGLNAIKESVQQVNPGTTYFLRPDGQPWKAGDTLRQPDLAQVLRRIQRQGAKGFYRGKVARLLAAEMKSKGIITKKDLKSYEAKWREPIVGDYKNYRIITMPPTSSGGVALMQLLRLVEPYPLKRWGWNADSTVQVMVEAERRVYADRAKFLGDPDFVDVPVQKLISREYLHERWQDFSFAAATDSKAVSGGAIPGYESLETTHYSVVDKDGNAVSITTTLNGGYGSKVIVKGGGFFMNNEMDDFSVKPGVPNMFGLIGNKANAIAPAKRMLSSMTPTIVEKDGKLLMVVGTPGGSTIITSVYQTILNVLEHGMTMQQAVNALKFHHQWLPDKTVFEQGAFTENTINKLQGRGYLLEMQRNTIGRMDCILVLPDGTLEGGSDPRGDDTSVGY</sequence>
<keyword evidence="4 11" id="KW-0808">Transferase</keyword>
<evidence type="ECO:0000256" key="1">
    <source>
        <dbReference type="ARBA" id="ARBA00001049"/>
    </source>
</evidence>
<feature type="binding site" evidence="10">
    <location>
        <position position="440"/>
    </location>
    <ligand>
        <name>L-glutamate</name>
        <dbReference type="ChEBI" id="CHEBI:29985"/>
    </ligand>
</feature>
<dbReference type="RefSeq" id="WP_184170773.1">
    <property type="nucleotide sequence ID" value="NZ_JACHGF010000001.1"/>
</dbReference>
<dbReference type="PROSITE" id="PS51257">
    <property type="entry name" value="PROKAR_LIPOPROTEIN"/>
    <property type="match status" value="1"/>
</dbReference>
<keyword evidence="12" id="KW-0732">Signal</keyword>
<dbReference type="AlphaFoldDB" id="A0A840TR43"/>
<feature type="binding site" evidence="10">
    <location>
        <begin position="416"/>
        <end position="418"/>
    </location>
    <ligand>
        <name>L-glutamate</name>
        <dbReference type="ChEBI" id="CHEBI:29985"/>
    </ligand>
</feature>
<accession>A0A840TR43</accession>
<dbReference type="NCBIfam" id="TIGR00066">
    <property type="entry name" value="g_glut_trans"/>
    <property type="match status" value="1"/>
</dbReference>